<dbReference type="EMBL" id="FTOJ01000004">
    <property type="protein sequence ID" value="SIS82913.1"/>
    <property type="molecule type" value="Genomic_DNA"/>
</dbReference>
<dbReference type="Pfam" id="PF00924">
    <property type="entry name" value="MS_channel_2nd"/>
    <property type="match status" value="1"/>
</dbReference>
<dbReference type="InterPro" id="IPR011014">
    <property type="entry name" value="MscS_channel_TM-2"/>
</dbReference>
<feature type="transmembrane region" description="Helical" evidence="7">
    <location>
        <begin position="96"/>
        <end position="115"/>
    </location>
</feature>
<dbReference type="GO" id="GO:0008381">
    <property type="term" value="F:mechanosensitive monoatomic ion channel activity"/>
    <property type="evidence" value="ECO:0007669"/>
    <property type="project" value="InterPro"/>
</dbReference>
<dbReference type="Proteomes" id="UP000238314">
    <property type="component" value="Unassembled WGS sequence"/>
</dbReference>
<dbReference type="SUPFAM" id="SSF82861">
    <property type="entry name" value="Mechanosensitive channel protein MscS (YggB), transmembrane region"/>
    <property type="match status" value="1"/>
</dbReference>
<dbReference type="Gene3D" id="2.30.30.60">
    <property type="match status" value="1"/>
</dbReference>
<evidence type="ECO:0000256" key="3">
    <source>
        <dbReference type="ARBA" id="ARBA00022475"/>
    </source>
</evidence>
<evidence type="ECO:0000256" key="6">
    <source>
        <dbReference type="ARBA" id="ARBA00023136"/>
    </source>
</evidence>
<dbReference type="InterPro" id="IPR045275">
    <property type="entry name" value="MscS_archaea/bacteria_type"/>
</dbReference>
<gene>
    <name evidence="10" type="ORF">B0A70_00840</name>
    <name evidence="11" type="ORF">SAMN05421796_104104</name>
</gene>
<dbReference type="InterPro" id="IPR010920">
    <property type="entry name" value="LSM_dom_sf"/>
</dbReference>
<dbReference type="Gene3D" id="1.10.287.1260">
    <property type="match status" value="1"/>
</dbReference>
<evidence type="ECO:0000313" key="10">
    <source>
        <dbReference type="EMBL" id="PQA98162.1"/>
    </source>
</evidence>
<dbReference type="InterPro" id="IPR006686">
    <property type="entry name" value="MscS_channel_CS"/>
</dbReference>
<dbReference type="OrthoDB" id="9809206at2"/>
<sequence length="301" mass="33646">MEINVQNYFDTIYKVLENWYIAFARLTPKLIMGAIVFSFFLLTSKYLSKIAVKLFHKFFPKSTAQASVATTVSIFRFLIMVIGIFITLEIMGFSGFLWKFIGSLGVAGVIAGVALKDLVSSMFSGMLIGIDKAFKVGDYITIGNHSGTVQDIGLLTTKLITDDGKKVFIPNQVIFNAPFFNITASPQRRIILNFEIPADENIDVAKQGILEVIKNLPHVDKPENIDVFYTDLKQGAFNLQIRFWMEIGANMLVLKNEALTQIKQRLDADKVQLVTPTSINISTNNESSANPLFSENKPEQI</sequence>
<evidence type="ECO:0000259" key="8">
    <source>
        <dbReference type="Pfam" id="PF00924"/>
    </source>
</evidence>
<evidence type="ECO:0000256" key="2">
    <source>
        <dbReference type="ARBA" id="ARBA00008017"/>
    </source>
</evidence>
<feature type="transmembrane region" description="Helical" evidence="7">
    <location>
        <begin position="68"/>
        <end position="90"/>
    </location>
</feature>
<dbReference type="GO" id="GO:0005886">
    <property type="term" value="C:plasma membrane"/>
    <property type="evidence" value="ECO:0007669"/>
    <property type="project" value="UniProtKB-SubCell"/>
</dbReference>
<protein>
    <submittedName>
        <fullName evidence="10">Mechanosensitive ion channel protein MscS</fullName>
    </submittedName>
    <submittedName>
        <fullName evidence="11">Small conductance mechanosensitive channel</fullName>
    </submittedName>
</protein>
<reference evidence="11" key="3">
    <citation type="submission" date="2017-01" db="EMBL/GenBank/DDBJ databases">
        <authorList>
            <person name="Mah S.A."/>
            <person name="Swanson W.J."/>
            <person name="Moy G.W."/>
            <person name="Vacquier V.D."/>
        </authorList>
    </citation>
    <scope>NUCLEOTIDE SEQUENCE [LARGE SCALE GENOMIC DNA]</scope>
    <source>
        <strain evidence="11">DSM 21068</strain>
    </source>
</reference>
<evidence type="ECO:0000313" key="12">
    <source>
        <dbReference type="Proteomes" id="UP000186246"/>
    </source>
</evidence>
<evidence type="ECO:0000256" key="4">
    <source>
        <dbReference type="ARBA" id="ARBA00022692"/>
    </source>
</evidence>
<evidence type="ECO:0000259" key="9">
    <source>
        <dbReference type="Pfam" id="PF21082"/>
    </source>
</evidence>
<organism evidence="11 12">
    <name type="scientific">Chryseobacterium piscicola</name>
    <dbReference type="NCBI Taxonomy" id="551459"/>
    <lineage>
        <taxon>Bacteria</taxon>
        <taxon>Pseudomonadati</taxon>
        <taxon>Bacteroidota</taxon>
        <taxon>Flavobacteriia</taxon>
        <taxon>Flavobacteriales</taxon>
        <taxon>Weeksellaceae</taxon>
        <taxon>Chryseobacterium group</taxon>
        <taxon>Chryseobacterium</taxon>
    </lineage>
</organism>
<reference evidence="10 13" key="1">
    <citation type="submission" date="2016-11" db="EMBL/GenBank/DDBJ databases">
        <title>Whole genomes of Flavobacteriaceae.</title>
        <authorList>
            <person name="Stine C."/>
            <person name="Li C."/>
            <person name="Tadesse D."/>
        </authorList>
    </citation>
    <scope>NUCLEOTIDE SEQUENCE [LARGE SCALE GENOMIC DNA]</scope>
    <source>
        <strain evidence="10 13">DSM 21068</strain>
    </source>
</reference>
<dbReference type="Gene3D" id="3.30.70.100">
    <property type="match status" value="1"/>
</dbReference>
<accession>A0A1N7MA35</accession>
<dbReference type="EMBL" id="MUGO01000001">
    <property type="protein sequence ID" value="PQA98162.1"/>
    <property type="molecule type" value="Genomic_DNA"/>
</dbReference>
<keyword evidence="3" id="KW-1003">Cell membrane</keyword>
<evidence type="ECO:0000256" key="5">
    <source>
        <dbReference type="ARBA" id="ARBA00022989"/>
    </source>
</evidence>
<dbReference type="RefSeq" id="WP_076451511.1">
    <property type="nucleotide sequence ID" value="NZ_FTOJ01000004.1"/>
</dbReference>
<dbReference type="PANTHER" id="PTHR30221:SF1">
    <property type="entry name" value="SMALL-CONDUCTANCE MECHANOSENSITIVE CHANNEL"/>
    <property type="match status" value="1"/>
</dbReference>
<dbReference type="Proteomes" id="UP000186246">
    <property type="component" value="Unassembled WGS sequence"/>
</dbReference>
<dbReference type="PROSITE" id="PS01246">
    <property type="entry name" value="UPF0003"/>
    <property type="match status" value="1"/>
</dbReference>
<feature type="domain" description="Mechanosensitive ion channel MscS" evidence="8">
    <location>
        <begin position="117"/>
        <end position="183"/>
    </location>
</feature>
<evidence type="ECO:0000313" key="11">
    <source>
        <dbReference type="EMBL" id="SIS82913.1"/>
    </source>
</evidence>
<evidence type="ECO:0000256" key="7">
    <source>
        <dbReference type="SAM" id="Phobius"/>
    </source>
</evidence>
<dbReference type="InterPro" id="IPR011066">
    <property type="entry name" value="MscS_channel_C_sf"/>
</dbReference>
<dbReference type="Pfam" id="PF21082">
    <property type="entry name" value="MS_channel_3rd"/>
    <property type="match status" value="1"/>
</dbReference>
<name>A0A1N7MA35_9FLAO</name>
<dbReference type="AlphaFoldDB" id="A0A1N7MA35"/>
<reference evidence="12" key="2">
    <citation type="submission" date="2017-01" db="EMBL/GenBank/DDBJ databases">
        <authorList>
            <person name="Varghese N."/>
            <person name="Submissions S."/>
        </authorList>
    </citation>
    <scope>NUCLEOTIDE SEQUENCE [LARGE SCALE GENOMIC DNA]</scope>
    <source>
        <strain evidence="12">DSM 21068</strain>
    </source>
</reference>
<keyword evidence="6 7" id="KW-0472">Membrane</keyword>
<dbReference type="SUPFAM" id="SSF82689">
    <property type="entry name" value="Mechanosensitive channel protein MscS (YggB), C-terminal domain"/>
    <property type="match status" value="1"/>
</dbReference>
<proteinExistence type="inferred from homology"/>
<keyword evidence="4 7" id="KW-0812">Transmembrane</keyword>
<dbReference type="STRING" id="551459.SAMN05421796_104104"/>
<dbReference type="InterPro" id="IPR006685">
    <property type="entry name" value="MscS_channel_2nd"/>
</dbReference>
<dbReference type="InterPro" id="IPR049278">
    <property type="entry name" value="MS_channel_C"/>
</dbReference>
<dbReference type="PANTHER" id="PTHR30221">
    <property type="entry name" value="SMALL-CONDUCTANCE MECHANOSENSITIVE CHANNEL"/>
    <property type="match status" value="1"/>
</dbReference>
<evidence type="ECO:0000313" key="13">
    <source>
        <dbReference type="Proteomes" id="UP000238314"/>
    </source>
</evidence>
<dbReference type="SUPFAM" id="SSF50182">
    <property type="entry name" value="Sm-like ribonucleoproteins"/>
    <property type="match status" value="1"/>
</dbReference>
<dbReference type="InterPro" id="IPR023408">
    <property type="entry name" value="MscS_beta-dom_sf"/>
</dbReference>
<comment type="similarity">
    <text evidence="2">Belongs to the MscS (TC 1.A.23) family.</text>
</comment>
<feature type="transmembrane region" description="Helical" evidence="7">
    <location>
        <begin position="30"/>
        <end position="47"/>
    </location>
</feature>
<keyword evidence="5 7" id="KW-1133">Transmembrane helix</keyword>
<keyword evidence="13" id="KW-1185">Reference proteome</keyword>
<feature type="domain" description="Mechanosensitive ion channel MscS C-terminal" evidence="9">
    <location>
        <begin position="192"/>
        <end position="269"/>
    </location>
</feature>
<comment type="subcellular location">
    <subcellularLocation>
        <location evidence="1">Cell membrane</location>
        <topology evidence="1">Multi-pass membrane protein</topology>
    </subcellularLocation>
</comment>
<evidence type="ECO:0000256" key="1">
    <source>
        <dbReference type="ARBA" id="ARBA00004651"/>
    </source>
</evidence>